<proteinExistence type="predicted"/>
<gene>
    <name evidence="2" type="ORF">Tci_630819</name>
</gene>
<reference evidence="2" key="1">
    <citation type="journal article" date="2019" name="Sci. Rep.">
        <title>Draft genome of Tanacetum cinerariifolium, the natural source of mosquito coil.</title>
        <authorList>
            <person name="Yamashiro T."/>
            <person name="Shiraishi A."/>
            <person name="Satake H."/>
            <person name="Nakayama K."/>
        </authorList>
    </citation>
    <scope>NUCLEOTIDE SEQUENCE</scope>
</reference>
<feature type="region of interest" description="Disordered" evidence="1">
    <location>
        <begin position="7"/>
        <end position="52"/>
    </location>
</feature>
<feature type="compositionally biased region" description="Polar residues" evidence="1">
    <location>
        <begin position="10"/>
        <end position="30"/>
    </location>
</feature>
<evidence type="ECO:0000256" key="1">
    <source>
        <dbReference type="SAM" id="MobiDB-lite"/>
    </source>
</evidence>
<feature type="region of interest" description="Disordered" evidence="1">
    <location>
        <begin position="215"/>
        <end position="236"/>
    </location>
</feature>
<evidence type="ECO:0008006" key="3">
    <source>
        <dbReference type="Google" id="ProtNLM"/>
    </source>
</evidence>
<organism evidence="2">
    <name type="scientific">Tanacetum cinerariifolium</name>
    <name type="common">Dalmatian daisy</name>
    <name type="synonym">Chrysanthemum cinerariifolium</name>
    <dbReference type="NCBI Taxonomy" id="118510"/>
    <lineage>
        <taxon>Eukaryota</taxon>
        <taxon>Viridiplantae</taxon>
        <taxon>Streptophyta</taxon>
        <taxon>Embryophyta</taxon>
        <taxon>Tracheophyta</taxon>
        <taxon>Spermatophyta</taxon>
        <taxon>Magnoliopsida</taxon>
        <taxon>eudicotyledons</taxon>
        <taxon>Gunneridae</taxon>
        <taxon>Pentapetalae</taxon>
        <taxon>asterids</taxon>
        <taxon>campanulids</taxon>
        <taxon>Asterales</taxon>
        <taxon>Asteraceae</taxon>
        <taxon>Asteroideae</taxon>
        <taxon>Anthemideae</taxon>
        <taxon>Anthemidinae</taxon>
        <taxon>Tanacetum</taxon>
    </lineage>
</organism>
<name>A0A699JUJ8_TANCI</name>
<dbReference type="InterPro" id="IPR021109">
    <property type="entry name" value="Peptidase_aspartic_dom_sf"/>
</dbReference>
<evidence type="ECO:0000313" key="2">
    <source>
        <dbReference type="EMBL" id="GFA58847.1"/>
    </source>
</evidence>
<accession>A0A699JUJ8</accession>
<feature type="non-terminal residue" evidence="2">
    <location>
        <position position="1"/>
    </location>
</feature>
<dbReference type="EMBL" id="BKCJ010450677">
    <property type="protein sequence ID" value="GFA58847.1"/>
    <property type="molecule type" value="Genomic_DNA"/>
</dbReference>
<dbReference type="Pfam" id="PF08284">
    <property type="entry name" value="RVP_2"/>
    <property type="match status" value="1"/>
</dbReference>
<comment type="caution">
    <text evidence="2">The sequence shown here is derived from an EMBL/GenBank/DDBJ whole genome shotgun (WGS) entry which is preliminary data.</text>
</comment>
<dbReference type="CDD" id="cd00303">
    <property type="entry name" value="retropepsin_like"/>
    <property type="match status" value="1"/>
</dbReference>
<dbReference type="InterPro" id="IPR032567">
    <property type="entry name" value="RTL1-rel"/>
</dbReference>
<protein>
    <recommendedName>
        <fullName evidence="3">Reverse transcriptase domain-containing protein</fullName>
    </recommendedName>
</protein>
<dbReference type="AlphaFoldDB" id="A0A699JUJ8"/>
<dbReference type="PANTHER" id="PTHR15503">
    <property type="entry name" value="LDOC1 RELATED"/>
    <property type="match status" value="1"/>
</dbReference>
<dbReference type="Gene3D" id="2.40.70.10">
    <property type="entry name" value="Acid Proteases"/>
    <property type="match status" value="1"/>
</dbReference>
<sequence length="594" mass="65932">CRLAWRRVSPRSSDYHPSSCSLPTNSSPVHSSGLDAPDQAHSGSSTRVISPRLGYPPMRALRQSEAFRRWCADPLSTFYTPTTLESSLGDSSERPLHSSSYSVGPSRKRYRSSANFLPSSTLVMGSLAPTHTDLLPIRKRLRDSYSSETNMEKDTEIDNTKTEDGRELDIVDRDDARDCVEIVPRDVRDNTEEYEADTSAGDTFKVGINLMSAPVADEESKEPIGEDSSNSSGTRDGIVRSFKDMLIDLDDVVHEFYHHMSEGGNGNGDGRGDRPIAHECTYQDFMKCQPLSFKGTEGVVGLIRWKQCFTSTIVWKDTRFQELTMMFNKMVPEEEDRVEKFIGGLPNNIQGNVIATEPIRLQDNTGGQNVARAYTAGNNEKMDYGGPNQRAVTCFEYGTQGHYQKDCTKVNNQNRRNKARVPDARGKAYVIGGGDANPGFNTVTGTFLINDHHAYMLFDLGAARSFVTNIFSTLLDITPSALDVSYAVELADERTSKTSIVLTSCTLGLLGHPFNIDLMPIDLGSFDVINNMDWLAKNHAVIVCDEKIVRIPNENEILIVQGDQSDKGKKSTLSIISCLNTQKYMEKDCQVFLA</sequence>
<feature type="region of interest" description="Disordered" evidence="1">
    <location>
        <begin position="84"/>
        <end position="110"/>
    </location>
</feature>
<dbReference type="PANTHER" id="PTHR15503:SF45">
    <property type="entry name" value="RNA-DIRECTED DNA POLYMERASE HOMOLOG"/>
    <property type="match status" value="1"/>
</dbReference>